<dbReference type="PANTHER" id="PTHR33271">
    <property type="entry name" value="OS04G0445200 PROTEIN"/>
    <property type="match status" value="1"/>
</dbReference>
<sequence>MADKITITRNPAREELDRMGVFSWPIWEKEVSCFPWTYDAEEVCYILQGAVRVTTSHGEVFYIEAGDLVTFPQGLSCEWDITADLKKHYSFV</sequence>
<proteinExistence type="predicted"/>
<dbReference type="STRING" id="1313304.CALK_0298"/>
<dbReference type="eggNOG" id="COG3450">
    <property type="taxonomic scope" value="Bacteria"/>
</dbReference>
<dbReference type="CDD" id="cd02227">
    <property type="entry name" value="cupin_TM1112-like"/>
    <property type="match status" value="1"/>
</dbReference>
<reference evidence="2 3" key="1">
    <citation type="journal article" date="2013" name="Environ. Microbiol.">
        <title>Genome analysis of Chitinivibrio alkaliphilus gen. nov., sp. nov., a novel extremely haloalkaliphilic anaerobic chitinolytic bacterium from the candidate phylum Termite Group 3.</title>
        <authorList>
            <person name="Sorokin D.Y."/>
            <person name="Gumerov V.M."/>
            <person name="Rakitin A.L."/>
            <person name="Beletsky A.V."/>
            <person name="Damste J.S."/>
            <person name="Muyzer G."/>
            <person name="Mardanov A.V."/>
            <person name="Ravin N.V."/>
        </authorList>
    </citation>
    <scope>NUCLEOTIDE SEQUENCE [LARGE SCALE GENOMIC DNA]</scope>
    <source>
        <strain evidence="2 3">ACht1</strain>
    </source>
</reference>
<dbReference type="Gene3D" id="2.60.120.10">
    <property type="entry name" value="Jelly Rolls"/>
    <property type="match status" value="1"/>
</dbReference>
<dbReference type="RefSeq" id="WP_022635844.1">
    <property type="nucleotide sequence ID" value="NZ_ASJR01000002.1"/>
</dbReference>
<dbReference type="Pfam" id="PF05899">
    <property type="entry name" value="Cupin_3"/>
    <property type="match status" value="1"/>
</dbReference>
<dbReference type="PANTHER" id="PTHR33271:SF22">
    <property type="entry name" value="OS04G0445200 PROTEIN"/>
    <property type="match status" value="1"/>
</dbReference>
<keyword evidence="3" id="KW-1185">Reference proteome</keyword>
<evidence type="ECO:0000313" key="2">
    <source>
        <dbReference type="EMBL" id="ERP39131.1"/>
    </source>
</evidence>
<comment type="caution">
    <text evidence="2">The sequence shown here is derived from an EMBL/GenBank/DDBJ whole genome shotgun (WGS) entry which is preliminary data.</text>
</comment>
<evidence type="ECO:0000259" key="1">
    <source>
        <dbReference type="Pfam" id="PF05899"/>
    </source>
</evidence>
<feature type="domain" description="(S)-ureidoglycine aminohydrolase cupin" evidence="1">
    <location>
        <begin position="18"/>
        <end position="89"/>
    </location>
</feature>
<protein>
    <submittedName>
        <fullName evidence="2">Enzyme of the cupin superfamily</fullName>
    </submittedName>
</protein>
<accession>U7DDZ4</accession>
<dbReference type="Proteomes" id="UP000017148">
    <property type="component" value="Unassembled WGS sequence"/>
</dbReference>
<evidence type="ECO:0000313" key="3">
    <source>
        <dbReference type="Proteomes" id="UP000017148"/>
    </source>
</evidence>
<name>U7DDZ4_9BACT</name>
<dbReference type="OrthoDB" id="9799053at2"/>
<dbReference type="SUPFAM" id="SSF51182">
    <property type="entry name" value="RmlC-like cupins"/>
    <property type="match status" value="1"/>
</dbReference>
<dbReference type="EMBL" id="ASJR01000002">
    <property type="protein sequence ID" value="ERP39131.1"/>
    <property type="molecule type" value="Genomic_DNA"/>
</dbReference>
<dbReference type="AlphaFoldDB" id="U7DDZ4"/>
<dbReference type="InterPro" id="IPR014710">
    <property type="entry name" value="RmlC-like_jellyroll"/>
</dbReference>
<dbReference type="InterPro" id="IPR011051">
    <property type="entry name" value="RmlC_Cupin_sf"/>
</dbReference>
<dbReference type="InterPro" id="IPR008579">
    <property type="entry name" value="UGlyAH_Cupin_dom"/>
</dbReference>
<organism evidence="2 3">
    <name type="scientific">Chitinivibrio alkaliphilus ACht1</name>
    <dbReference type="NCBI Taxonomy" id="1313304"/>
    <lineage>
        <taxon>Bacteria</taxon>
        <taxon>Pseudomonadati</taxon>
        <taxon>Fibrobacterota</taxon>
        <taxon>Chitinivibrionia</taxon>
        <taxon>Chitinivibrionales</taxon>
        <taxon>Chitinivibrionaceae</taxon>
        <taxon>Chitinivibrio</taxon>
    </lineage>
</organism>
<gene>
    <name evidence="2" type="ORF">CALK_0298</name>
</gene>